<reference evidence="2 3" key="1">
    <citation type="journal article" date="2016" name="Nat. Commun.">
        <title>Thousands of microbial genomes shed light on interconnected biogeochemical processes in an aquifer system.</title>
        <authorList>
            <person name="Anantharaman K."/>
            <person name="Brown C.T."/>
            <person name="Hug L.A."/>
            <person name="Sharon I."/>
            <person name="Castelle C.J."/>
            <person name="Probst A.J."/>
            <person name="Thomas B.C."/>
            <person name="Singh A."/>
            <person name="Wilkins M.J."/>
            <person name="Karaoz U."/>
            <person name="Brodie E.L."/>
            <person name="Williams K.H."/>
            <person name="Hubbard S.S."/>
            <person name="Banfield J.F."/>
        </authorList>
    </citation>
    <scope>NUCLEOTIDE SEQUENCE [LARGE SCALE GENOMIC DNA]</scope>
</reference>
<keyword evidence="1" id="KW-0812">Transmembrane</keyword>
<accession>A0A1G2SAV1</accession>
<evidence type="ECO:0000313" key="3">
    <source>
        <dbReference type="Proteomes" id="UP000176997"/>
    </source>
</evidence>
<keyword evidence="1" id="KW-1133">Transmembrane helix</keyword>
<keyword evidence="1" id="KW-0472">Membrane</keyword>
<sequence length="198" mass="20795">MIGRTHSANFFVAFVARTLTVSSVRLESSLLDASNFIRMRASGTQRGRRGGFTLIEIVIVVAILAILSTIIFTSFSAFRNAKVLDTATEDVLTLISTARGETLSAKANTQYGVHITSGSMTLYAGATYSAGDSANQVVDLDSALEIVSIALSGGGSDILFDRLTGKTSNSGTFVIRVKSDTAKTHTVTIAGTGIASFN</sequence>
<dbReference type="Pfam" id="PF07963">
    <property type="entry name" value="N_methyl"/>
    <property type="match status" value="1"/>
</dbReference>
<dbReference type="InterPro" id="IPR012902">
    <property type="entry name" value="N_methyl_site"/>
</dbReference>
<proteinExistence type="predicted"/>
<dbReference type="AlphaFoldDB" id="A0A1G2SAV1"/>
<evidence type="ECO:0000256" key="1">
    <source>
        <dbReference type="SAM" id="Phobius"/>
    </source>
</evidence>
<dbReference type="EMBL" id="MHUS01000007">
    <property type="protein sequence ID" value="OHA81858.1"/>
    <property type="molecule type" value="Genomic_DNA"/>
</dbReference>
<dbReference type="PROSITE" id="PS00409">
    <property type="entry name" value="PROKAR_NTER_METHYL"/>
    <property type="match status" value="1"/>
</dbReference>
<feature type="transmembrane region" description="Helical" evidence="1">
    <location>
        <begin position="50"/>
        <end position="72"/>
    </location>
</feature>
<comment type="caution">
    <text evidence="2">The sequence shown here is derived from an EMBL/GenBank/DDBJ whole genome shotgun (WGS) entry which is preliminary data.</text>
</comment>
<name>A0A1G2SAV1_9BACT</name>
<dbReference type="NCBIfam" id="TIGR02532">
    <property type="entry name" value="IV_pilin_GFxxxE"/>
    <property type="match status" value="1"/>
</dbReference>
<evidence type="ECO:0008006" key="4">
    <source>
        <dbReference type="Google" id="ProtNLM"/>
    </source>
</evidence>
<dbReference type="Gene3D" id="3.30.700.10">
    <property type="entry name" value="Glycoprotein, Type 4 Pilin"/>
    <property type="match status" value="1"/>
</dbReference>
<dbReference type="InterPro" id="IPR045584">
    <property type="entry name" value="Pilin-like"/>
</dbReference>
<gene>
    <name evidence="2" type="ORF">A2675_01780</name>
</gene>
<dbReference type="STRING" id="1802723.A2675_01780"/>
<dbReference type="SUPFAM" id="SSF54523">
    <property type="entry name" value="Pili subunits"/>
    <property type="match status" value="1"/>
</dbReference>
<evidence type="ECO:0000313" key="2">
    <source>
        <dbReference type="EMBL" id="OHA81858.1"/>
    </source>
</evidence>
<organism evidence="2 3">
    <name type="scientific">Candidatus Yonathbacteria bacterium RIFCSPHIGHO2_01_FULL_51_10</name>
    <dbReference type="NCBI Taxonomy" id="1802723"/>
    <lineage>
        <taxon>Bacteria</taxon>
        <taxon>Candidatus Yonathiibacteriota</taxon>
    </lineage>
</organism>
<protein>
    <recommendedName>
        <fullName evidence="4">General secretion pathway GspH domain-containing protein</fullName>
    </recommendedName>
</protein>
<dbReference type="Proteomes" id="UP000176997">
    <property type="component" value="Unassembled WGS sequence"/>
</dbReference>